<evidence type="ECO:0000313" key="3">
    <source>
        <dbReference type="Proteomes" id="UP000662678"/>
    </source>
</evidence>
<evidence type="ECO:0008006" key="4">
    <source>
        <dbReference type="Google" id="ProtNLM"/>
    </source>
</evidence>
<evidence type="ECO:0000313" key="2">
    <source>
        <dbReference type="EMBL" id="GHD80215.1"/>
    </source>
</evidence>
<dbReference type="EMBL" id="BMYP01000036">
    <property type="protein sequence ID" value="GHD80215.1"/>
    <property type="molecule type" value="Genomic_DNA"/>
</dbReference>
<dbReference type="Proteomes" id="UP000662678">
    <property type="component" value="Unassembled WGS sequence"/>
</dbReference>
<sequence length="319" mass="35154">MATKRDLSSPLDSVSFRCNPCRHTFDAEPDAVEDDPSATHHPYRYTAACPQCGQPSGQAPYHKGLLKAWANATGPKTAEGKAATARNLDGHPTPEEAKRTRFNAMKHGMNAETAQYFPAKPDGYPTCASCDVDRDYCRNQPACVRQTQLFMVTHAAFEQRNPKHLMPIMASMQASITAIIQQILQTIIADGVKLETPAWAISREGDVVLGEYRDLATGDLHRIMEVKAHPLLKPLQEFLSRNNLSLADMGMTPRVIEQEEQKLGRLQQGDGPPTMSLEDYAAKQAESMAALRVLAERANARKQADPVLVEYQQQNGGGQ</sequence>
<feature type="region of interest" description="Disordered" evidence="1">
    <location>
        <begin position="76"/>
        <end position="96"/>
    </location>
</feature>
<organism evidence="2 3">
    <name type="scientific">Vogesella fluminis</name>
    <dbReference type="NCBI Taxonomy" id="1069161"/>
    <lineage>
        <taxon>Bacteria</taxon>
        <taxon>Pseudomonadati</taxon>
        <taxon>Pseudomonadota</taxon>
        <taxon>Betaproteobacteria</taxon>
        <taxon>Neisseriales</taxon>
        <taxon>Chromobacteriaceae</taxon>
        <taxon>Vogesella</taxon>
    </lineage>
</organism>
<comment type="caution">
    <text evidence="2">The sequence shown here is derived from an EMBL/GenBank/DDBJ whole genome shotgun (WGS) entry which is preliminary data.</text>
</comment>
<protein>
    <recommendedName>
        <fullName evidence="4">C2H2-type domain-containing protein</fullName>
    </recommendedName>
</protein>
<name>A0ABQ3HDH8_9NEIS</name>
<gene>
    <name evidence="2" type="ORF">GCM10011419_24590</name>
</gene>
<dbReference type="RefSeq" id="WP_189354082.1">
    <property type="nucleotide sequence ID" value="NZ_BMYP01000036.1"/>
</dbReference>
<reference evidence="3" key="1">
    <citation type="journal article" date="2019" name="Int. J. Syst. Evol. Microbiol.">
        <title>The Global Catalogue of Microorganisms (GCM) 10K type strain sequencing project: providing services to taxonomists for standard genome sequencing and annotation.</title>
        <authorList>
            <consortium name="The Broad Institute Genomics Platform"/>
            <consortium name="The Broad Institute Genome Sequencing Center for Infectious Disease"/>
            <person name="Wu L."/>
            <person name="Ma J."/>
        </authorList>
    </citation>
    <scope>NUCLEOTIDE SEQUENCE [LARGE SCALE GENOMIC DNA]</scope>
    <source>
        <strain evidence="3">KCTC 23713</strain>
    </source>
</reference>
<keyword evidence="3" id="KW-1185">Reference proteome</keyword>
<accession>A0ABQ3HDH8</accession>
<evidence type="ECO:0000256" key="1">
    <source>
        <dbReference type="SAM" id="MobiDB-lite"/>
    </source>
</evidence>
<proteinExistence type="predicted"/>